<dbReference type="Proteomes" id="UP001065593">
    <property type="component" value="Unassembled WGS sequence"/>
</dbReference>
<name>A0ABQ5NI07_9BACI</name>
<dbReference type="Gene3D" id="3.40.50.1820">
    <property type="entry name" value="alpha/beta hydrolase"/>
    <property type="match status" value="1"/>
</dbReference>
<comment type="caution">
    <text evidence="3">The sequence shown here is derived from an EMBL/GenBank/DDBJ whole genome shotgun (WGS) entry which is preliminary data.</text>
</comment>
<keyword evidence="1" id="KW-0378">Hydrolase</keyword>
<dbReference type="InterPro" id="IPR029058">
    <property type="entry name" value="AB_hydrolase_fold"/>
</dbReference>
<dbReference type="InterPro" id="IPR050261">
    <property type="entry name" value="FrsA_esterase"/>
</dbReference>
<evidence type="ECO:0000259" key="2">
    <source>
        <dbReference type="Pfam" id="PF00326"/>
    </source>
</evidence>
<dbReference type="InterPro" id="IPR001375">
    <property type="entry name" value="Peptidase_S9_cat"/>
</dbReference>
<organism evidence="3 4">
    <name type="scientific">Lysinibacillus piscis</name>
    <dbReference type="NCBI Taxonomy" id="2518931"/>
    <lineage>
        <taxon>Bacteria</taxon>
        <taxon>Bacillati</taxon>
        <taxon>Bacillota</taxon>
        <taxon>Bacilli</taxon>
        <taxon>Bacillales</taxon>
        <taxon>Bacillaceae</taxon>
        <taxon>Lysinibacillus</taxon>
    </lineage>
</organism>
<dbReference type="EMBL" id="BRZA01000001">
    <property type="protein sequence ID" value="GLC87753.1"/>
    <property type="molecule type" value="Genomic_DNA"/>
</dbReference>
<gene>
    <name evidence="3" type="primary">yitV</name>
    <name evidence="3" type="ORF">LYSBPC_08800</name>
</gene>
<feature type="domain" description="Peptidase S9 prolyl oligopeptidase catalytic" evidence="2">
    <location>
        <begin position="46"/>
        <end position="247"/>
    </location>
</feature>
<evidence type="ECO:0000313" key="4">
    <source>
        <dbReference type="Proteomes" id="UP001065593"/>
    </source>
</evidence>
<dbReference type="SUPFAM" id="SSF53474">
    <property type="entry name" value="alpha/beta-Hydrolases"/>
    <property type="match status" value="1"/>
</dbReference>
<keyword evidence="4" id="KW-1185">Reference proteome</keyword>
<dbReference type="PANTHER" id="PTHR22946:SF9">
    <property type="entry name" value="POLYKETIDE TRANSFERASE AF380"/>
    <property type="match status" value="1"/>
</dbReference>
<dbReference type="RefSeq" id="WP_264987469.1">
    <property type="nucleotide sequence ID" value="NZ_BRZA01000001.1"/>
</dbReference>
<protein>
    <submittedName>
        <fullName evidence="3">Esterase YitV</fullName>
    </submittedName>
</protein>
<evidence type="ECO:0000313" key="3">
    <source>
        <dbReference type="EMBL" id="GLC87753.1"/>
    </source>
</evidence>
<accession>A0ABQ5NI07</accession>
<dbReference type="Pfam" id="PF00326">
    <property type="entry name" value="Peptidase_S9"/>
    <property type="match status" value="1"/>
</dbReference>
<evidence type="ECO:0000256" key="1">
    <source>
        <dbReference type="ARBA" id="ARBA00022801"/>
    </source>
</evidence>
<reference evidence="3" key="1">
    <citation type="submission" date="2022-08" db="EMBL/GenBank/DDBJ databases">
        <title>Draft genome sequence of Lysinibacillus sp. strain KH24.</title>
        <authorList>
            <person name="Kanbe H."/>
            <person name="Itoh H."/>
        </authorList>
    </citation>
    <scope>NUCLEOTIDE SEQUENCE</scope>
    <source>
        <strain evidence="3">KH24</strain>
    </source>
</reference>
<dbReference type="PANTHER" id="PTHR22946">
    <property type="entry name" value="DIENELACTONE HYDROLASE DOMAIN-CONTAINING PROTEIN-RELATED"/>
    <property type="match status" value="1"/>
</dbReference>
<sequence>MLVEQKRWGNIPLLHVYSNDMDDHAPTVIFLHGFMSAKEHNLHYAYQLVQKGVRVILPDAKWHGERSENFKEAQMNVRFWEIVLQSIHEVGLLAKALQDHYTPQGIGVAGTSMGGIVTAGCIKRYDWLQTAAICMGAPSFVQLAAYQLQQFAEKGIDFHMSAQEIAQTNELLAQYDVAFTPEKFANRAVFFWHGKLDKTVPFADTYHFYEQLQQRNEGELQFMVDENTGHAVSREGMLAATDWLAQHLA</sequence>
<proteinExistence type="predicted"/>